<keyword evidence="5" id="KW-1185">Reference proteome</keyword>
<evidence type="ECO:0000313" key="5">
    <source>
        <dbReference type="Proteomes" id="UP000070188"/>
    </source>
</evidence>
<dbReference type="InterPro" id="IPR029016">
    <property type="entry name" value="GAF-like_dom_sf"/>
</dbReference>
<dbReference type="InterPro" id="IPR036457">
    <property type="entry name" value="PPM-type-like_dom_sf"/>
</dbReference>
<feature type="domain" description="GAF" evidence="3">
    <location>
        <begin position="77"/>
        <end position="230"/>
    </location>
</feature>
<evidence type="ECO:0000259" key="3">
    <source>
        <dbReference type="SMART" id="SM00065"/>
    </source>
</evidence>
<dbReference type="PANTHER" id="PTHR43156:SF2">
    <property type="entry name" value="STAGE II SPORULATION PROTEIN E"/>
    <property type="match status" value="1"/>
</dbReference>
<keyword evidence="1" id="KW-0378">Hydrolase</keyword>
<organism evidence="4 5">
    <name type="scientific">Carbonactinospora thermoautotrophica</name>
    <dbReference type="NCBI Taxonomy" id="1469144"/>
    <lineage>
        <taxon>Bacteria</taxon>
        <taxon>Bacillati</taxon>
        <taxon>Actinomycetota</taxon>
        <taxon>Actinomycetes</taxon>
        <taxon>Kitasatosporales</taxon>
        <taxon>Carbonactinosporaceae</taxon>
        <taxon>Carbonactinospora</taxon>
    </lineage>
</organism>
<accession>A0A132MPI6</accession>
<gene>
    <name evidence="4" type="ORF">LI90_1425</name>
</gene>
<evidence type="ECO:0000256" key="1">
    <source>
        <dbReference type="ARBA" id="ARBA00022801"/>
    </source>
</evidence>
<dbReference type="Proteomes" id="UP000070188">
    <property type="component" value="Unassembled WGS sequence"/>
</dbReference>
<proteinExistence type="predicted"/>
<feature type="region of interest" description="Disordered" evidence="2">
    <location>
        <begin position="327"/>
        <end position="352"/>
    </location>
</feature>
<dbReference type="SMART" id="SM00065">
    <property type="entry name" value="GAF"/>
    <property type="match status" value="1"/>
</dbReference>
<dbReference type="Pfam" id="PF13185">
    <property type="entry name" value="GAF_2"/>
    <property type="match status" value="1"/>
</dbReference>
<reference evidence="5" key="1">
    <citation type="submission" date="2015-04" db="EMBL/GenBank/DDBJ databases">
        <title>Physiological reanalysis, assessment of diazotrophy, and genome sequences of multiple isolates of Streptomyces thermoautotrophicus.</title>
        <authorList>
            <person name="MacKellar D.C."/>
            <person name="Lieber L."/>
            <person name="Norman J."/>
            <person name="Bolger A."/>
            <person name="Tobin C."/>
            <person name="Murray J.W."/>
            <person name="Chang R."/>
            <person name="Ford T."/>
            <person name="Nguyen P.Q."/>
            <person name="Woodward J."/>
            <person name="Permingeat H."/>
            <person name="Joshi N.S."/>
            <person name="Silver P.A."/>
            <person name="Usadel B."/>
            <person name="Rutherford A.W."/>
            <person name="Friesen M."/>
            <person name="Prell J."/>
        </authorList>
    </citation>
    <scope>NUCLEOTIDE SEQUENCE [LARGE SCALE GENOMIC DNA]</scope>
    <source>
        <strain evidence="5">H1</strain>
    </source>
</reference>
<dbReference type="SUPFAM" id="SSF55781">
    <property type="entry name" value="GAF domain-like"/>
    <property type="match status" value="1"/>
</dbReference>
<comment type="caution">
    <text evidence="4">The sequence shown here is derived from an EMBL/GenBank/DDBJ whole genome shotgun (WGS) entry which is preliminary data.</text>
</comment>
<dbReference type="PATRIC" id="fig|1469144.10.peg.1565"/>
<dbReference type="GO" id="GO:0016791">
    <property type="term" value="F:phosphatase activity"/>
    <property type="evidence" value="ECO:0007669"/>
    <property type="project" value="TreeGrafter"/>
</dbReference>
<dbReference type="AlphaFoldDB" id="A0A132MPI6"/>
<dbReference type="InterPro" id="IPR052016">
    <property type="entry name" value="Bact_Sigma-Reg"/>
</dbReference>
<dbReference type="Gene3D" id="3.60.40.10">
    <property type="entry name" value="PPM-type phosphatase domain"/>
    <property type="match status" value="1"/>
</dbReference>
<dbReference type="PANTHER" id="PTHR43156">
    <property type="entry name" value="STAGE II SPORULATION PROTEIN E-RELATED"/>
    <property type="match status" value="1"/>
</dbReference>
<dbReference type="InterPro" id="IPR003018">
    <property type="entry name" value="GAF"/>
</dbReference>
<feature type="compositionally biased region" description="Low complexity" evidence="2">
    <location>
        <begin position="337"/>
        <end position="346"/>
    </location>
</feature>
<name>A0A132MPI6_9ACTN</name>
<dbReference type="Gene3D" id="3.30.450.40">
    <property type="match status" value="1"/>
</dbReference>
<sequence length="352" mass="38754">MIKVAGKESADFTADVPGYGDTRCFEARCHPVRSPTGRMLGVLVFVNEVVRRVPVEEALRRSQARIARLQMITTELATALTVDQVVEAIRNIARVSVGADRSQVALLDEPRGPTALGRVRKVEHQGELESTLPRLMSAAVRWRRPLYLASPRELSELFPDDADARRHVAISDERAWVVLPLIASGVPLGALRFAFHAEHTVERDDRVFLEALAGQCALAIERARLYGRERRNALELQRDLLPARLPQLPGVSVAFRYLPGSAEAEVGGDWYDVFALPCGKLAMVVGDVIGKGIAAAAGWARCAGRSARSRCRTGAPRQCWPGSTGCSRSWSRRSRSPRSCTPWSTRANTRSR</sequence>
<evidence type="ECO:0000256" key="2">
    <source>
        <dbReference type="SAM" id="MobiDB-lite"/>
    </source>
</evidence>
<dbReference type="EMBL" id="LAXD01000001">
    <property type="protein sequence ID" value="KWW99786.1"/>
    <property type="molecule type" value="Genomic_DNA"/>
</dbReference>
<evidence type="ECO:0000313" key="4">
    <source>
        <dbReference type="EMBL" id="KWW99786.1"/>
    </source>
</evidence>
<dbReference type="STRING" id="1469144.LI90_1425"/>
<protein>
    <submittedName>
        <fullName evidence="4">Putative PAS/PAC sensor protein</fullName>
    </submittedName>
</protein>